<sequence length="512" mass="58568">MATNGLKSSPSVPETLPPKKRNSRDNSNELPSEHVFKTPSPFWNQNGYKRVRRSREPVPVPLLEPHIPQVYHPQWPEVASALNPALSHALSDGGTFPSWGHHFTSSERLQNLPNYPDNSDPMRLHNLYSSPYYYSYIPAEPRDVFLKSYHRRLTGRSQYSTPVVRPVPQSLACHYSRGILSKDSLSGEEARHRFEGERVTQWHERLQNQRAAQEWRPRKRDYTRDSVKWDSIQWIPESGTEPSRHKQYSESKEDLSQNQDGRTGDVSNNDDRRTADLHQQLHQQQQQQLPVTHPSCSSTKHSKWGTEEQAGEQLPLLARNESTEAHKQLASTWQMSRFMEGSLIELVGGKLKRVEDLKMEDFESCTESCPELSLRRFTVQKITHSHKCPGLTSLEVELADEHHLKLSLEVCEEYPFYVCGRGWSSCSPERTAHLCCLHCHQLQLGDVCLALTPVPAPPAAPTLPCKEEVDEGNLHQGNSAEQSAEEMRAGKQRKRHRSAPELRNLLQCETRP</sequence>
<evidence type="ECO:0000256" key="7">
    <source>
        <dbReference type="SAM" id="MobiDB-lite"/>
    </source>
</evidence>
<keyword evidence="2" id="KW-0678">Repressor</keyword>
<comment type="subcellular location">
    <subcellularLocation>
        <location evidence="1">Nucleus</location>
    </subcellularLocation>
</comment>
<dbReference type="AlphaFoldDB" id="A0A3B1J967"/>
<dbReference type="GO" id="GO:0003677">
    <property type="term" value="F:DNA binding"/>
    <property type="evidence" value="ECO:0007669"/>
    <property type="project" value="UniProtKB-KW"/>
</dbReference>
<feature type="compositionally biased region" description="Basic and acidic residues" evidence="7">
    <location>
        <begin position="23"/>
        <end position="36"/>
    </location>
</feature>
<dbReference type="GO" id="GO:0007399">
    <property type="term" value="P:nervous system development"/>
    <property type="evidence" value="ECO:0007669"/>
    <property type="project" value="TreeGrafter"/>
</dbReference>
<feature type="region of interest" description="Disordered" evidence="7">
    <location>
        <begin position="469"/>
        <end position="512"/>
    </location>
</feature>
<keyword evidence="5" id="KW-0804">Transcription</keyword>
<reference evidence="9" key="4">
    <citation type="submission" date="2025-09" db="UniProtKB">
        <authorList>
            <consortium name="Ensembl"/>
        </authorList>
    </citation>
    <scope>IDENTIFICATION</scope>
</reference>
<dbReference type="Proteomes" id="UP000018467">
    <property type="component" value="Unassembled WGS sequence"/>
</dbReference>
<evidence type="ECO:0000256" key="2">
    <source>
        <dbReference type="ARBA" id="ARBA00022491"/>
    </source>
</evidence>
<evidence type="ECO:0000256" key="3">
    <source>
        <dbReference type="ARBA" id="ARBA00023015"/>
    </source>
</evidence>
<dbReference type="PANTHER" id="PTHR13392:SF14">
    <property type="entry name" value="ATAXIN-1-LIKE"/>
    <property type="match status" value="1"/>
</dbReference>
<dbReference type="InterPro" id="IPR043404">
    <property type="entry name" value="ATAXIN1-like"/>
</dbReference>
<proteinExistence type="predicted"/>
<feature type="compositionally biased region" description="Polar residues" evidence="7">
    <location>
        <begin position="256"/>
        <end position="267"/>
    </location>
</feature>
<feature type="compositionally biased region" description="Low complexity" evidence="7">
    <location>
        <begin position="277"/>
        <end position="289"/>
    </location>
</feature>
<feature type="domain" description="AXH" evidence="8">
    <location>
        <begin position="326"/>
        <end position="459"/>
    </location>
</feature>
<dbReference type="STRING" id="7994.ENSAMXP00000038441"/>
<dbReference type="GO" id="GO:0000122">
    <property type="term" value="P:negative regulation of transcription by RNA polymerase II"/>
    <property type="evidence" value="ECO:0007669"/>
    <property type="project" value="TreeGrafter"/>
</dbReference>
<evidence type="ECO:0000313" key="9">
    <source>
        <dbReference type="Ensembl" id="ENSAMXP00000038441.1"/>
    </source>
</evidence>
<evidence type="ECO:0000256" key="5">
    <source>
        <dbReference type="ARBA" id="ARBA00023163"/>
    </source>
</evidence>
<name>A0A3B1J967_ASTMX</name>
<evidence type="ECO:0000313" key="10">
    <source>
        <dbReference type="Proteomes" id="UP000018467"/>
    </source>
</evidence>
<keyword evidence="4" id="KW-0238">DNA-binding</keyword>
<dbReference type="SUPFAM" id="SSF102031">
    <property type="entry name" value="AXH domain"/>
    <property type="match status" value="1"/>
</dbReference>
<feature type="compositionally biased region" description="Basic and acidic residues" evidence="7">
    <location>
        <begin position="242"/>
        <end position="255"/>
    </location>
</feature>
<dbReference type="InterPro" id="IPR036096">
    <property type="entry name" value="Ataxin_AXH_dom_sf"/>
</dbReference>
<dbReference type="GeneTree" id="ENSGT00390000005939"/>
<protein>
    <submittedName>
        <fullName evidence="9">Uncharacterized LOC111195425</fullName>
    </submittedName>
</protein>
<feature type="region of interest" description="Disordered" evidence="7">
    <location>
        <begin position="1"/>
        <end position="40"/>
    </location>
</feature>
<keyword evidence="6" id="KW-0539">Nucleus</keyword>
<dbReference type="InParanoid" id="A0A3B1J967"/>
<reference evidence="10" key="2">
    <citation type="journal article" date="2014" name="Nat. Commun.">
        <title>The cavefish genome reveals candidate genes for eye loss.</title>
        <authorList>
            <person name="McGaugh S.E."/>
            <person name="Gross J.B."/>
            <person name="Aken B."/>
            <person name="Blin M."/>
            <person name="Borowsky R."/>
            <person name="Chalopin D."/>
            <person name="Hinaux H."/>
            <person name="Jeffery W.R."/>
            <person name="Keene A."/>
            <person name="Ma L."/>
            <person name="Minx P."/>
            <person name="Murphy D."/>
            <person name="O'Quin K.E."/>
            <person name="Retaux S."/>
            <person name="Rohner N."/>
            <person name="Searle S.M."/>
            <person name="Stahl B.A."/>
            <person name="Tabin C."/>
            <person name="Volff J.N."/>
            <person name="Yoshizawa M."/>
            <person name="Warren W.C."/>
        </authorList>
    </citation>
    <scope>NUCLEOTIDE SEQUENCE [LARGE SCALE GENOMIC DNA]</scope>
    <source>
        <strain evidence="10">female</strain>
    </source>
</reference>
<dbReference type="InterPro" id="IPR003652">
    <property type="entry name" value="Ataxin_AXH_dom"/>
</dbReference>
<keyword evidence="10" id="KW-1185">Reference proteome</keyword>
<feature type="region of interest" description="Disordered" evidence="7">
    <location>
        <begin position="233"/>
        <end position="310"/>
    </location>
</feature>
<evidence type="ECO:0000256" key="4">
    <source>
        <dbReference type="ARBA" id="ARBA00023125"/>
    </source>
</evidence>
<dbReference type="GO" id="GO:0005634">
    <property type="term" value="C:nucleus"/>
    <property type="evidence" value="ECO:0007669"/>
    <property type="project" value="UniProtKB-SubCell"/>
</dbReference>
<feature type="compositionally biased region" description="Polar residues" evidence="7">
    <location>
        <begin position="1"/>
        <end position="12"/>
    </location>
</feature>
<evidence type="ECO:0000256" key="6">
    <source>
        <dbReference type="ARBA" id="ARBA00023242"/>
    </source>
</evidence>
<dbReference type="Ensembl" id="ENSAMXT00000044110.1">
    <property type="protein sequence ID" value="ENSAMXP00000038441.1"/>
    <property type="gene ID" value="ENSAMXG00000041468.1"/>
</dbReference>
<dbReference type="GO" id="GO:0003723">
    <property type="term" value="F:RNA binding"/>
    <property type="evidence" value="ECO:0007669"/>
    <property type="project" value="InterPro"/>
</dbReference>
<reference evidence="9" key="3">
    <citation type="submission" date="2025-08" db="UniProtKB">
        <authorList>
            <consortium name="Ensembl"/>
        </authorList>
    </citation>
    <scope>IDENTIFICATION</scope>
</reference>
<reference evidence="10" key="1">
    <citation type="submission" date="2013-03" db="EMBL/GenBank/DDBJ databases">
        <authorList>
            <person name="Jeffery W."/>
            <person name="Warren W."/>
            <person name="Wilson R.K."/>
        </authorList>
    </citation>
    <scope>NUCLEOTIDE SEQUENCE</scope>
    <source>
        <strain evidence="10">female</strain>
    </source>
</reference>
<organism evidence="9 10">
    <name type="scientific">Astyanax mexicanus</name>
    <name type="common">Blind cave fish</name>
    <name type="synonym">Astyanax fasciatus mexicanus</name>
    <dbReference type="NCBI Taxonomy" id="7994"/>
    <lineage>
        <taxon>Eukaryota</taxon>
        <taxon>Metazoa</taxon>
        <taxon>Chordata</taxon>
        <taxon>Craniata</taxon>
        <taxon>Vertebrata</taxon>
        <taxon>Euteleostomi</taxon>
        <taxon>Actinopterygii</taxon>
        <taxon>Neopterygii</taxon>
        <taxon>Teleostei</taxon>
        <taxon>Ostariophysi</taxon>
        <taxon>Characiformes</taxon>
        <taxon>Characoidei</taxon>
        <taxon>Acestrorhamphidae</taxon>
        <taxon>Acestrorhamphinae</taxon>
        <taxon>Astyanax</taxon>
    </lineage>
</organism>
<dbReference type="Pfam" id="PF08517">
    <property type="entry name" value="AXH"/>
    <property type="match status" value="1"/>
</dbReference>
<dbReference type="SMART" id="SM00536">
    <property type="entry name" value="AXH"/>
    <property type="match status" value="1"/>
</dbReference>
<dbReference type="PANTHER" id="PTHR13392">
    <property type="entry name" value="ATAXIN 1"/>
    <property type="match status" value="1"/>
</dbReference>
<keyword evidence="3" id="KW-0805">Transcription regulation</keyword>
<evidence type="ECO:0000256" key="1">
    <source>
        <dbReference type="ARBA" id="ARBA00004123"/>
    </source>
</evidence>
<dbReference type="PROSITE" id="PS51148">
    <property type="entry name" value="AXH"/>
    <property type="match status" value="1"/>
</dbReference>
<evidence type="ECO:0000259" key="8">
    <source>
        <dbReference type="PROSITE" id="PS51148"/>
    </source>
</evidence>
<accession>A0A3B1J967</accession>